<dbReference type="GO" id="GO:0004519">
    <property type="term" value="F:endonuclease activity"/>
    <property type="evidence" value="ECO:0007669"/>
    <property type="project" value="UniProtKB-KW"/>
</dbReference>
<keyword evidence="1" id="KW-0540">Nuclease</keyword>
<dbReference type="Proteomes" id="UP001519863">
    <property type="component" value="Unassembled WGS sequence"/>
</dbReference>
<evidence type="ECO:0000313" key="1">
    <source>
        <dbReference type="EMBL" id="MBW6438277.1"/>
    </source>
</evidence>
<sequence>MPAETDDPALRDLLDRQSAVITRAQALRHLTAAQIRHRLAARRWRLVHYGVYLAHSGPAGADVHRWVAVLGTVGGHAAWLGGLSALEAQGFRGFPAEAVHVLLPARLTAKNPPKGVIVHRTTLLSRADLCPVARPPGTTAARSLIDAAQWQHSQEQAAAIVLAGCQQRLARAEEVRRVLATMPRIRHRAVIRDAIQDASGGAESLPEAEFAQLCRAAGLPSPRMRWRRDTGPGRRNYLDAYFPDQRVHVEIDGGYHLDVRQWWADMRRQNALWIPGDRLLRFPSWAIRYRRAEVTAQLRAAIGGPVW</sequence>
<keyword evidence="1" id="KW-0255">Endonuclease</keyword>
<keyword evidence="2" id="KW-1185">Reference proteome</keyword>
<protein>
    <submittedName>
        <fullName evidence="1">Endonuclease domain-containing protein</fullName>
    </submittedName>
</protein>
<gene>
    <name evidence="1" type="ORF">KZ829_31575</name>
</gene>
<proteinExistence type="predicted"/>
<dbReference type="EMBL" id="JAHXZI010000019">
    <property type="protein sequence ID" value="MBW6438277.1"/>
    <property type="molecule type" value="Genomic_DNA"/>
</dbReference>
<organism evidence="1 2">
    <name type="scientific">Actinoplanes hulinensis</name>
    <dbReference type="NCBI Taxonomy" id="1144547"/>
    <lineage>
        <taxon>Bacteria</taxon>
        <taxon>Bacillati</taxon>
        <taxon>Actinomycetota</taxon>
        <taxon>Actinomycetes</taxon>
        <taxon>Micromonosporales</taxon>
        <taxon>Micromonosporaceae</taxon>
        <taxon>Actinoplanes</taxon>
    </lineage>
</organism>
<accession>A0ABS7BBK4</accession>
<reference evidence="1 2" key="1">
    <citation type="journal article" date="2013" name="Antonie Van Leeuwenhoek">
        <title>Actinoplanes hulinensis sp. nov., a novel actinomycete isolated from soybean root (Glycine max (L.) Merr).</title>
        <authorList>
            <person name="Shen Y."/>
            <person name="Liu C."/>
            <person name="Wang X."/>
            <person name="Zhao J."/>
            <person name="Jia F."/>
            <person name="Zhang Y."/>
            <person name="Wang L."/>
            <person name="Yang D."/>
            <person name="Xiang W."/>
        </authorList>
    </citation>
    <scope>NUCLEOTIDE SEQUENCE [LARGE SCALE GENOMIC DNA]</scope>
    <source>
        <strain evidence="1 2">NEAU-M9</strain>
    </source>
</reference>
<dbReference type="RefSeq" id="WP_220147512.1">
    <property type="nucleotide sequence ID" value="NZ_JAHXZI010000019.1"/>
</dbReference>
<evidence type="ECO:0000313" key="2">
    <source>
        <dbReference type="Proteomes" id="UP001519863"/>
    </source>
</evidence>
<comment type="caution">
    <text evidence="1">The sequence shown here is derived from an EMBL/GenBank/DDBJ whole genome shotgun (WGS) entry which is preliminary data.</text>
</comment>
<keyword evidence="1" id="KW-0378">Hydrolase</keyword>
<name>A0ABS7BBK4_9ACTN</name>